<dbReference type="AlphaFoldDB" id="A0A8J6HZ33"/>
<evidence type="ECO:0000256" key="1">
    <source>
        <dbReference type="SAM" id="MobiDB-lite"/>
    </source>
</evidence>
<name>A0A8J6HZ33_TENMO</name>
<sequence>MPNGRSHFRRDGDELPQDLPQHPDGVDGVPTNDGFQGSGYQPDSELQVLVDTPRCGTSTTSVPVASISQAIVRGRSVSMHTSLIKNIVAEFNPVETDVTSWIHEVDEYANIYGGAAEVCYRGLPSHLFTWEQWREI</sequence>
<reference evidence="2" key="1">
    <citation type="journal article" date="2020" name="J Insects Food Feed">
        <title>The yellow mealworm (Tenebrio molitor) genome: a resource for the emerging insects as food and feed industry.</title>
        <authorList>
            <person name="Eriksson T."/>
            <person name="Andere A."/>
            <person name="Kelstrup H."/>
            <person name="Emery V."/>
            <person name="Picard C."/>
        </authorList>
    </citation>
    <scope>NUCLEOTIDE SEQUENCE</scope>
    <source>
        <strain evidence="2">Stoneville</strain>
        <tissue evidence="2">Whole head</tissue>
    </source>
</reference>
<dbReference type="EMBL" id="JABDTM020000478">
    <property type="protein sequence ID" value="KAH0822658.1"/>
    <property type="molecule type" value="Genomic_DNA"/>
</dbReference>
<feature type="region of interest" description="Disordered" evidence="1">
    <location>
        <begin position="1"/>
        <end position="43"/>
    </location>
</feature>
<proteinExistence type="predicted"/>
<gene>
    <name evidence="2" type="ORF">GEV33_000133</name>
</gene>
<dbReference type="Proteomes" id="UP000719412">
    <property type="component" value="Unassembled WGS sequence"/>
</dbReference>
<protein>
    <submittedName>
        <fullName evidence="2">Uncharacterized protein</fullName>
    </submittedName>
</protein>
<accession>A0A8J6HZ33</accession>
<organism evidence="2 3">
    <name type="scientific">Tenebrio molitor</name>
    <name type="common">Yellow mealworm beetle</name>
    <dbReference type="NCBI Taxonomy" id="7067"/>
    <lineage>
        <taxon>Eukaryota</taxon>
        <taxon>Metazoa</taxon>
        <taxon>Ecdysozoa</taxon>
        <taxon>Arthropoda</taxon>
        <taxon>Hexapoda</taxon>
        <taxon>Insecta</taxon>
        <taxon>Pterygota</taxon>
        <taxon>Neoptera</taxon>
        <taxon>Endopterygota</taxon>
        <taxon>Coleoptera</taxon>
        <taxon>Polyphaga</taxon>
        <taxon>Cucujiformia</taxon>
        <taxon>Tenebrionidae</taxon>
        <taxon>Tenebrio</taxon>
    </lineage>
</organism>
<evidence type="ECO:0000313" key="3">
    <source>
        <dbReference type="Proteomes" id="UP000719412"/>
    </source>
</evidence>
<comment type="caution">
    <text evidence="2">The sequence shown here is derived from an EMBL/GenBank/DDBJ whole genome shotgun (WGS) entry which is preliminary data.</text>
</comment>
<keyword evidence="3" id="KW-1185">Reference proteome</keyword>
<evidence type="ECO:0000313" key="2">
    <source>
        <dbReference type="EMBL" id="KAH0822658.1"/>
    </source>
</evidence>
<reference evidence="2" key="2">
    <citation type="submission" date="2021-08" db="EMBL/GenBank/DDBJ databases">
        <authorList>
            <person name="Eriksson T."/>
        </authorList>
    </citation>
    <scope>NUCLEOTIDE SEQUENCE</scope>
    <source>
        <strain evidence="2">Stoneville</strain>
        <tissue evidence="2">Whole head</tissue>
    </source>
</reference>